<keyword evidence="1" id="KW-0732">Signal</keyword>
<evidence type="ECO:0000259" key="2">
    <source>
        <dbReference type="Pfam" id="PF14534"/>
    </source>
</evidence>
<accession>A0ABT0PWV2</accession>
<comment type="caution">
    <text evidence="3">The sequence shown here is derived from an EMBL/GenBank/DDBJ whole genome shotgun (WGS) entry which is preliminary data.</text>
</comment>
<feature type="chain" id="PRO_5047371280" evidence="1">
    <location>
        <begin position="21"/>
        <end position="153"/>
    </location>
</feature>
<dbReference type="SUPFAM" id="SSF54427">
    <property type="entry name" value="NTF2-like"/>
    <property type="match status" value="1"/>
</dbReference>
<proteinExistence type="predicted"/>
<feature type="signal peptide" evidence="1">
    <location>
        <begin position="1"/>
        <end position="20"/>
    </location>
</feature>
<organism evidence="3 4">
    <name type="scientific">Flagellimonas spongiicola</name>
    <dbReference type="NCBI Taxonomy" id="2942208"/>
    <lineage>
        <taxon>Bacteria</taxon>
        <taxon>Pseudomonadati</taxon>
        <taxon>Bacteroidota</taxon>
        <taxon>Flavobacteriia</taxon>
        <taxon>Flavobacteriales</taxon>
        <taxon>Flavobacteriaceae</taxon>
        <taxon>Flagellimonas</taxon>
    </lineage>
</organism>
<protein>
    <submittedName>
        <fullName evidence="3">Nuclear transport factor 2 family protein</fullName>
    </submittedName>
</protein>
<evidence type="ECO:0000313" key="3">
    <source>
        <dbReference type="EMBL" id="MCL6275456.1"/>
    </source>
</evidence>
<dbReference type="Gene3D" id="3.10.450.50">
    <property type="match status" value="1"/>
</dbReference>
<evidence type="ECO:0000256" key="1">
    <source>
        <dbReference type="SAM" id="SignalP"/>
    </source>
</evidence>
<dbReference type="Proteomes" id="UP001203607">
    <property type="component" value="Unassembled WGS sequence"/>
</dbReference>
<dbReference type="Pfam" id="PF14534">
    <property type="entry name" value="DUF4440"/>
    <property type="match status" value="1"/>
</dbReference>
<keyword evidence="4" id="KW-1185">Reference proteome</keyword>
<dbReference type="RefSeq" id="WP_249658640.1">
    <property type="nucleotide sequence ID" value="NZ_JAMFMA010000004.1"/>
</dbReference>
<sequence>MKKLSLLLFMLMGITFYGQSSDEKLNKLVHELGNRMEEMIPKGDLDGIMSMYSEGARYLPDNFDQILVGKEAIRMYWEKTLNYLDVVGFEMTPVTIEKNNNMIYETGNGVSKFKYQGSDMELTFKYMNVWRKENGKYVLIMDMYNDRPIRTEK</sequence>
<evidence type="ECO:0000313" key="4">
    <source>
        <dbReference type="Proteomes" id="UP001203607"/>
    </source>
</evidence>
<dbReference type="InterPro" id="IPR027843">
    <property type="entry name" value="DUF4440"/>
</dbReference>
<dbReference type="EMBL" id="JAMFMA010000004">
    <property type="protein sequence ID" value="MCL6275456.1"/>
    <property type="molecule type" value="Genomic_DNA"/>
</dbReference>
<dbReference type="InterPro" id="IPR032710">
    <property type="entry name" value="NTF2-like_dom_sf"/>
</dbReference>
<reference evidence="3 4" key="1">
    <citation type="submission" date="2022-05" db="EMBL/GenBank/DDBJ databases">
        <authorList>
            <person name="Park J.-S."/>
        </authorList>
    </citation>
    <scope>NUCLEOTIDE SEQUENCE [LARGE SCALE GENOMIC DNA]</scope>
    <source>
        <strain evidence="3 4">2012CJ35-5</strain>
    </source>
</reference>
<gene>
    <name evidence="3" type="ORF">M3P19_15690</name>
</gene>
<name>A0ABT0PWV2_9FLAO</name>
<feature type="domain" description="DUF4440" evidence="2">
    <location>
        <begin position="30"/>
        <end position="138"/>
    </location>
</feature>